<evidence type="ECO:0000313" key="3">
    <source>
        <dbReference type="Proteomes" id="UP000054383"/>
    </source>
</evidence>
<dbReference type="InterPro" id="IPR023346">
    <property type="entry name" value="Lysozyme-like_dom_sf"/>
</dbReference>
<evidence type="ECO:0000313" key="2">
    <source>
        <dbReference type="EMBL" id="CRG89154.1"/>
    </source>
</evidence>
<keyword evidence="3" id="KW-1185">Reference proteome</keyword>
<dbReference type="SUPFAM" id="SSF53955">
    <property type="entry name" value="Lysozyme-like"/>
    <property type="match status" value="1"/>
</dbReference>
<sequence length="248" mass="25693">MRAVAAFSAAVLVGAAYATTGETVTVSSLQVTAVNADDGVGAGSDVYTYYTGDGSTSAGWPDQSKWVSFSDMFEANKANMLVGCEWMSVPDDTEDEIQDLQDAINQVAQETLVDHRFILAIVMQESNGCVRVHTTGNGVVNPGLMQSHDGTGTCNSGGVVQTPCPESEIVQMIEDGTAGTAEGDGLANCINNAQTTDVSAYYRAARIYNSGSIAADGNLSEGNGATPCYASDVANRLTGWVNAASTCA</sequence>
<gene>
    <name evidence="2" type="ORF">PISL3812_06190</name>
</gene>
<dbReference type="EMBL" id="CVMT01000005">
    <property type="protein sequence ID" value="CRG89154.1"/>
    <property type="molecule type" value="Genomic_DNA"/>
</dbReference>
<dbReference type="AlphaFoldDB" id="A0A0U1M0T2"/>
<dbReference type="Proteomes" id="UP000054383">
    <property type="component" value="Unassembled WGS sequence"/>
</dbReference>
<dbReference type="Gene3D" id="1.10.530.10">
    <property type="match status" value="1"/>
</dbReference>
<proteinExistence type="predicted"/>
<name>A0A0U1M0T2_TALIS</name>
<reference evidence="2 3" key="1">
    <citation type="submission" date="2015-04" db="EMBL/GenBank/DDBJ databases">
        <authorList>
            <person name="Syromyatnikov M.Y."/>
            <person name="Popov V.N."/>
        </authorList>
    </citation>
    <scope>NUCLEOTIDE SEQUENCE [LARGE SCALE GENOMIC DNA]</scope>
    <source>
        <strain evidence="2">WF-38-12</strain>
    </source>
</reference>
<feature type="chain" id="PRO_5006711423" description="Transglycosylase SLT domain-containing protein" evidence="1">
    <location>
        <begin position="19"/>
        <end position="248"/>
    </location>
</feature>
<accession>A0A0U1M0T2</accession>
<evidence type="ECO:0000256" key="1">
    <source>
        <dbReference type="SAM" id="SignalP"/>
    </source>
</evidence>
<dbReference type="OrthoDB" id="1193027at2759"/>
<dbReference type="OMA" id="VNAPSAC"/>
<protein>
    <recommendedName>
        <fullName evidence="4">Transglycosylase SLT domain-containing protein</fullName>
    </recommendedName>
</protein>
<feature type="signal peptide" evidence="1">
    <location>
        <begin position="1"/>
        <end position="18"/>
    </location>
</feature>
<evidence type="ECO:0008006" key="4">
    <source>
        <dbReference type="Google" id="ProtNLM"/>
    </source>
</evidence>
<organism evidence="2 3">
    <name type="scientific">Talaromyces islandicus</name>
    <name type="common">Penicillium islandicum</name>
    <dbReference type="NCBI Taxonomy" id="28573"/>
    <lineage>
        <taxon>Eukaryota</taxon>
        <taxon>Fungi</taxon>
        <taxon>Dikarya</taxon>
        <taxon>Ascomycota</taxon>
        <taxon>Pezizomycotina</taxon>
        <taxon>Eurotiomycetes</taxon>
        <taxon>Eurotiomycetidae</taxon>
        <taxon>Eurotiales</taxon>
        <taxon>Trichocomaceae</taxon>
        <taxon>Talaromyces</taxon>
        <taxon>Talaromyces sect. Islandici</taxon>
    </lineage>
</organism>
<keyword evidence="1" id="KW-0732">Signal</keyword>